<dbReference type="Proteomes" id="UP000006643">
    <property type="component" value="Unassembled WGS sequence"/>
</dbReference>
<keyword evidence="3" id="KW-0206">Cytoskeleton</keyword>
<dbReference type="PANTHER" id="PTHR20544">
    <property type="entry name" value="CENTROSOMAL PROTEIN CEP135"/>
    <property type="match status" value="1"/>
</dbReference>
<evidence type="ECO:0000256" key="3">
    <source>
        <dbReference type="ARBA" id="ARBA00023212"/>
    </source>
</evidence>
<accession>D0RM03</accession>
<evidence type="ECO:0000256" key="5">
    <source>
        <dbReference type="SAM" id="Coils"/>
    </source>
</evidence>
<dbReference type="GeneID" id="9468441"/>
<dbReference type="EMBL" id="GG689342">
    <property type="protein sequence ID" value="EEY56710.1"/>
    <property type="molecule type" value="Genomic_DNA"/>
</dbReference>
<dbReference type="eggNOG" id="ENOG502RRYY">
    <property type="taxonomic scope" value="Eukaryota"/>
</dbReference>
<keyword evidence="5" id="KW-0175">Coiled coil</keyword>
<dbReference type="InterPro" id="IPR051877">
    <property type="entry name" value="Centriole_BasalBody_StrucProt"/>
</dbReference>
<gene>
    <name evidence="6" type="ORF">PITG_22225</name>
</gene>
<evidence type="ECO:0000256" key="1">
    <source>
        <dbReference type="ARBA" id="ARBA00004114"/>
    </source>
</evidence>
<comment type="similarity">
    <text evidence="4">Belongs to the CEP135/TSGA10 family.</text>
</comment>
<dbReference type="InParanoid" id="D0RM03"/>
<feature type="coiled-coil region" evidence="5">
    <location>
        <begin position="44"/>
        <end position="78"/>
    </location>
</feature>
<feature type="non-terminal residue" evidence="6">
    <location>
        <position position="1"/>
    </location>
</feature>
<dbReference type="AlphaFoldDB" id="D0RM03"/>
<evidence type="ECO:0000313" key="7">
    <source>
        <dbReference type="Proteomes" id="UP000006643"/>
    </source>
</evidence>
<dbReference type="OrthoDB" id="10254663at2759"/>
<dbReference type="GO" id="GO:0005814">
    <property type="term" value="C:centriole"/>
    <property type="evidence" value="ECO:0007669"/>
    <property type="project" value="UniProtKB-SubCell"/>
</dbReference>
<dbReference type="VEuPathDB" id="FungiDB:PITG_22225"/>
<evidence type="ECO:0000313" key="6">
    <source>
        <dbReference type="EMBL" id="EEY56710.1"/>
    </source>
</evidence>
<organism evidence="6 7">
    <name type="scientific">Phytophthora infestans (strain T30-4)</name>
    <name type="common">Potato late blight agent</name>
    <dbReference type="NCBI Taxonomy" id="403677"/>
    <lineage>
        <taxon>Eukaryota</taxon>
        <taxon>Sar</taxon>
        <taxon>Stramenopiles</taxon>
        <taxon>Oomycota</taxon>
        <taxon>Peronosporomycetes</taxon>
        <taxon>Peronosporales</taxon>
        <taxon>Peronosporaceae</taxon>
        <taxon>Phytophthora</taxon>
    </lineage>
</organism>
<dbReference type="RefSeq" id="XP_002909927.1">
    <property type="nucleotide sequence ID" value="XM_002909881.1"/>
</dbReference>
<evidence type="ECO:0000256" key="2">
    <source>
        <dbReference type="ARBA" id="ARBA00022490"/>
    </source>
</evidence>
<proteinExistence type="inferred from homology"/>
<comment type="subcellular location">
    <subcellularLocation>
        <location evidence="1">Cytoplasm</location>
        <location evidence="1">Cytoskeleton</location>
        <location evidence="1">Microtubule organizing center</location>
        <location evidence="1">Centrosome</location>
        <location evidence="1">Centriole</location>
    </subcellularLocation>
</comment>
<name>D0RM03_PHYIT</name>
<sequence>PGMAPSAGEAVTAAVDVRSVGDLQSQLRAMSYSEPFGVESARLVRRLLTDLATASEAREATEKKLEKAQRDALELSQILLPLRKENAQLTKENNSVRWTSGRTRGDEV</sequence>
<dbReference type="KEGG" id="pif:PITG_22225"/>
<protein>
    <submittedName>
        <fullName evidence="6">Uncharacterized protein</fullName>
    </submittedName>
</protein>
<keyword evidence="7" id="KW-1185">Reference proteome</keyword>
<dbReference type="HOGENOM" id="CLU_2203937_0_0_1"/>
<reference evidence="7" key="1">
    <citation type="journal article" date="2009" name="Nature">
        <title>Genome sequence and analysis of the Irish potato famine pathogen Phytophthora infestans.</title>
        <authorList>
            <consortium name="The Broad Institute Genome Sequencing Platform"/>
            <person name="Haas B.J."/>
            <person name="Kamoun S."/>
            <person name="Zody M.C."/>
            <person name="Jiang R.H."/>
            <person name="Handsaker R.E."/>
            <person name="Cano L.M."/>
            <person name="Grabherr M."/>
            <person name="Kodira C.D."/>
            <person name="Raffaele S."/>
            <person name="Torto-Alalibo T."/>
            <person name="Bozkurt T.O."/>
            <person name="Ah-Fong A.M."/>
            <person name="Alvarado L."/>
            <person name="Anderson V.L."/>
            <person name="Armstrong M.R."/>
            <person name="Avrova A."/>
            <person name="Baxter L."/>
            <person name="Beynon J."/>
            <person name="Boevink P.C."/>
            <person name="Bollmann S.R."/>
            <person name="Bos J.I."/>
            <person name="Bulone V."/>
            <person name="Cai G."/>
            <person name="Cakir C."/>
            <person name="Carrington J.C."/>
            <person name="Chawner M."/>
            <person name="Conti L."/>
            <person name="Costanzo S."/>
            <person name="Ewan R."/>
            <person name="Fahlgren N."/>
            <person name="Fischbach M.A."/>
            <person name="Fugelstad J."/>
            <person name="Gilroy E.M."/>
            <person name="Gnerre S."/>
            <person name="Green P.J."/>
            <person name="Grenville-Briggs L.J."/>
            <person name="Griffith J."/>
            <person name="Grunwald N.J."/>
            <person name="Horn K."/>
            <person name="Horner N.R."/>
            <person name="Hu C.H."/>
            <person name="Huitema E."/>
            <person name="Jeong D.H."/>
            <person name="Jones A.M."/>
            <person name="Jones J.D."/>
            <person name="Jones R.W."/>
            <person name="Karlsson E.K."/>
            <person name="Kunjeti S.G."/>
            <person name="Lamour K."/>
            <person name="Liu Z."/>
            <person name="Ma L."/>
            <person name="Maclean D."/>
            <person name="Chibucos M.C."/>
            <person name="McDonald H."/>
            <person name="McWalters J."/>
            <person name="Meijer H.J."/>
            <person name="Morgan W."/>
            <person name="Morris P.F."/>
            <person name="Munro C.A."/>
            <person name="O'Neill K."/>
            <person name="Ospina-Giraldo M."/>
            <person name="Pinzon A."/>
            <person name="Pritchard L."/>
            <person name="Ramsahoye B."/>
            <person name="Ren Q."/>
            <person name="Restrepo S."/>
            <person name="Roy S."/>
            <person name="Sadanandom A."/>
            <person name="Savidor A."/>
            <person name="Schornack S."/>
            <person name="Schwartz D.C."/>
            <person name="Schumann U.D."/>
            <person name="Schwessinger B."/>
            <person name="Seyer L."/>
            <person name="Sharpe T."/>
            <person name="Silvar C."/>
            <person name="Song J."/>
            <person name="Studholme D.J."/>
            <person name="Sykes S."/>
            <person name="Thines M."/>
            <person name="van de Vondervoort P.J."/>
            <person name="Phuntumart V."/>
            <person name="Wawra S."/>
            <person name="Weide R."/>
            <person name="Win J."/>
            <person name="Young C."/>
            <person name="Zhou S."/>
            <person name="Fry W."/>
            <person name="Meyers B.C."/>
            <person name="van West P."/>
            <person name="Ristaino J."/>
            <person name="Govers F."/>
            <person name="Birch P.R."/>
            <person name="Whisson S.C."/>
            <person name="Judelson H.S."/>
            <person name="Nusbaum C."/>
        </authorList>
    </citation>
    <scope>NUCLEOTIDE SEQUENCE [LARGE SCALE GENOMIC DNA]</scope>
    <source>
        <strain evidence="7">T30-4</strain>
    </source>
</reference>
<dbReference type="PANTHER" id="PTHR20544:SF0">
    <property type="entry name" value="NUCLEOPROTEIN TPR_MLP1 DOMAIN-CONTAINING PROTEIN"/>
    <property type="match status" value="1"/>
</dbReference>
<keyword evidence="2" id="KW-0963">Cytoplasm</keyword>
<evidence type="ECO:0000256" key="4">
    <source>
        <dbReference type="ARBA" id="ARBA00038123"/>
    </source>
</evidence>